<evidence type="ECO:0000256" key="2">
    <source>
        <dbReference type="ARBA" id="ARBA00022737"/>
    </source>
</evidence>
<dbReference type="InterPro" id="IPR011004">
    <property type="entry name" value="Trimer_LpxA-like_sf"/>
</dbReference>
<evidence type="ECO:0000313" key="4">
    <source>
        <dbReference type="Proteomes" id="UP001237823"/>
    </source>
</evidence>
<dbReference type="InterPro" id="IPR018357">
    <property type="entry name" value="Hexapep_transf_CS"/>
</dbReference>
<gene>
    <name evidence="3" type="ORF">QUG92_13735</name>
</gene>
<dbReference type="InterPro" id="IPR051159">
    <property type="entry name" value="Hexapeptide_acetyltransf"/>
</dbReference>
<organism evidence="3 4">
    <name type="scientific">Curtobacterium citri</name>
    <dbReference type="NCBI Taxonomy" id="3055139"/>
    <lineage>
        <taxon>Bacteria</taxon>
        <taxon>Bacillati</taxon>
        <taxon>Actinomycetota</taxon>
        <taxon>Actinomycetes</taxon>
        <taxon>Micrococcales</taxon>
        <taxon>Microbacteriaceae</taxon>
        <taxon>Curtobacterium</taxon>
    </lineage>
</organism>
<dbReference type="PROSITE" id="PS00101">
    <property type="entry name" value="HEXAPEP_TRANSFERASES"/>
    <property type="match status" value="1"/>
</dbReference>
<comment type="caution">
    <text evidence="3">The sequence shown here is derived from an EMBL/GenBank/DDBJ whole genome shotgun (WGS) entry which is preliminary data.</text>
</comment>
<dbReference type="EMBL" id="JAUCML010000009">
    <property type="protein sequence ID" value="MDM7886169.1"/>
    <property type="molecule type" value="Genomic_DNA"/>
</dbReference>
<keyword evidence="4" id="KW-1185">Reference proteome</keyword>
<dbReference type="SUPFAM" id="SSF51161">
    <property type="entry name" value="Trimeric LpxA-like enzymes"/>
    <property type="match status" value="1"/>
</dbReference>
<sequence>MIFSENHSTDRTDRLIRDQGTVRAPVHVGRDTWIGAGAVVLAGVTIGEGSVVAAGAVVTRDVPPLSVVAGVPARVIAERGSR</sequence>
<evidence type="ECO:0000256" key="1">
    <source>
        <dbReference type="ARBA" id="ARBA00022679"/>
    </source>
</evidence>
<evidence type="ECO:0000313" key="3">
    <source>
        <dbReference type="EMBL" id="MDM7886169.1"/>
    </source>
</evidence>
<keyword evidence="1" id="KW-0808">Transferase</keyword>
<proteinExistence type="predicted"/>
<dbReference type="PANTHER" id="PTHR23416">
    <property type="entry name" value="SIALIC ACID SYNTHASE-RELATED"/>
    <property type="match status" value="1"/>
</dbReference>
<keyword evidence="2" id="KW-0677">Repeat</keyword>
<dbReference type="Pfam" id="PF00132">
    <property type="entry name" value="Hexapep"/>
    <property type="match status" value="1"/>
</dbReference>
<dbReference type="InterPro" id="IPR001451">
    <property type="entry name" value="Hexapep"/>
</dbReference>
<accession>A0ABT7TBA1</accession>
<reference evidence="3 4" key="1">
    <citation type="submission" date="2023-06" db="EMBL/GenBank/DDBJ databases">
        <authorList>
            <person name="Feng G."/>
            <person name="Li J."/>
            <person name="Zhu H."/>
        </authorList>
    </citation>
    <scope>NUCLEOTIDE SEQUENCE [LARGE SCALE GENOMIC DNA]</scope>
    <source>
        <strain evidence="3 4">RHCKG23</strain>
    </source>
</reference>
<protein>
    <submittedName>
        <fullName evidence="3">DapH/DapD/GlmU-related protein</fullName>
    </submittedName>
</protein>
<dbReference type="Gene3D" id="2.160.10.10">
    <property type="entry name" value="Hexapeptide repeat proteins"/>
    <property type="match status" value="1"/>
</dbReference>
<dbReference type="Proteomes" id="UP001237823">
    <property type="component" value="Unassembled WGS sequence"/>
</dbReference>
<name>A0ABT7TBA1_9MICO</name>